<gene>
    <name evidence="1" type="ORF">H5P28_02095</name>
</gene>
<dbReference type="Proteomes" id="UP000546464">
    <property type="component" value="Unassembled WGS sequence"/>
</dbReference>
<keyword evidence="2" id="KW-1185">Reference proteome</keyword>
<evidence type="ECO:0000313" key="1">
    <source>
        <dbReference type="EMBL" id="MBC2593042.1"/>
    </source>
</evidence>
<dbReference type="EMBL" id="JACHVB010000012">
    <property type="protein sequence ID" value="MBC2593042.1"/>
    <property type="molecule type" value="Genomic_DNA"/>
</dbReference>
<organism evidence="1 2">
    <name type="scientific">Ruficoccus amylovorans</name>
    <dbReference type="NCBI Taxonomy" id="1804625"/>
    <lineage>
        <taxon>Bacteria</taxon>
        <taxon>Pseudomonadati</taxon>
        <taxon>Verrucomicrobiota</taxon>
        <taxon>Opitutia</taxon>
        <taxon>Puniceicoccales</taxon>
        <taxon>Cerasicoccaceae</taxon>
        <taxon>Ruficoccus</taxon>
    </lineage>
</organism>
<evidence type="ECO:0000313" key="2">
    <source>
        <dbReference type="Proteomes" id="UP000546464"/>
    </source>
</evidence>
<accession>A0A842H9E6</accession>
<protein>
    <submittedName>
        <fullName evidence="1">Uncharacterized protein</fullName>
    </submittedName>
</protein>
<comment type="caution">
    <text evidence="1">The sequence shown here is derived from an EMBL/GenBank/DDBJ whole genome shotgun (WGS) entry which is preliminary data.</text>
</comment>
<proteinExistence type="predicted"/>
<dbReference type="AlphaFoldDB" id="A0A842H9E6"/>
<dbReference type="RefSeq" id="WP_185674041.1">
    <property type="nucleotide sequence ID" value="NZ_JACHVB010000012.1"/>
</dbReference>
<reference evidence="1 2" key="1">
    <citation type="submission" date="2020-07" db="EMBL/GenBank/DDBJ databases">
        <authorList>
            <person name="Feng X."/>
        </authorList>
    </citation>
    <scope>NUCLEOTIDE SEQUENCE [LARGE SCALE GENOMIC DNA]</scope>
    <source>
        <strain evidence="1 2">JCM31066</strain>
    </source>
</reference>
<sequence length="154" mass="17356">MHTPALVPKLEWTRSLAARYPYLEARGLTFRDAQYRPVEQEEAEDLYRSFQDWMRAILAPYGAYRWAENKGDCDFWSRLFVAHVLLRNAIGRAPGKPAIAEIHFLTDPHNPNSGHSICSLLDASHTVYELDPQPGLGLTTIDAAQAATVRSFDA</sequence>
<name>A0A842H9E6_9BACT</name>